<accession>A0A9Q0ZS61</accession>
<evidence type="ECO:0000256" key="2">
    <source>
        <dbReference type="PROSITE-ProRule" id="PRU00259"/>
    </source>
</evidence>
<dbReference type="InterPro" id="IPR000225">
    <property type="entry name" value="Armadillo"/>
</dbReference>
<protein>
    <submittedName>
        <fullName evidence="4">PROTEIN HGH1-like protein</fullName>
    </submittedName>
</protein>
<feature type="repeat" description="ARM" evidence="2">
    <location>
        <begin position="46"/>
        <end position="73"/>
    </location>
</feature>
<proteinExistence type="predicted"/>
<evidence type="ECO:0000313" key="4">
    <source>
        <dbReference type="EMBL" id="KAJ6744898.1"/>
    </source>
</evidence>
<reference evidence="4" key="1">
    <citation type="submission" date="2022-11" db="EMBL/GenBank/DDBJ databases">
        <authorList>
            <person name="Hyden B.L."/>
            <person name="Feng K."/>
            <person name="Yates T."/>
            <person name="Jawdy S."/>
            <person name="Smart L.B."/>
            <person name="Muchero W."/>
        </authorList>
    </citation>
    <scope>NUCLEOTIDE SEQUENCE</scope>
    <source>
        <tissue evidence="4">Shoot tip</tissue>
    </source>
</reference>
<dbReference type="OrthoDB" id="338814at2759"/>
<reference evidence="4" key="2">
    <citation type="journal article" date="2023" name="Int. J. Mol. Sci.">
        <title>De Novo Assembly and Annotation of 11 Diverse Shrub Willow (Salix) Genomes Reveals Novel Gene Organization in Sex-Linked Regions.</title>
        <authorList>
            <person name="Hyden B."/>
            <person name="Feng K."/>
            <person name="Yates T.B."/>
            <person name="Jawdy S."/>
            <person name="Cereghino C."/>
            <person name="Smart L.B."/>
            <person name="Muchero W."/>
        </authorList>
    </citation>
    <scope>NUCLEOTIDE SEQUENCE</scope>
    <source>
        <tissue evidence="4">Shoot tip</tissue>
    </source>
</reference>
<dbReference type="InterPro" id="IPR016024">
    <property type="entry name" value="ARM-type_fold"/>
</dbReference>
<dbReference type="PANTHER" id="PTHR13387">
    <property type="entry name" value="PROTEIN HGH1 HOMOLOG"/>
    <property type="match status" value="1"/>
</dbReference>
<keyword evidence="1" id="KW-0677">Repeat</keyword>
<dbReference type="InterPro" id="IPR011989">
    <property type="entry name" value="ARM-like"/>
</dbReference>
<name>A0A9Q0ZS61_SALPP</name>
<dbReference type="EMBL" id="JAPFFK010000009">
    <property type="protein sequence ID" value="KAJ6744898.1"/>
    <property type="molecule type" value="Genomic_DNA"/>
</dbReference>
<dbReference type="Gene3D" id="1.25.10.10">
    <property type="entry name" value="Leucine-rich Repeat Variant"/>
    <property type="match status" value="1"/>
</dbReference>
<dbReference type="PANTHER" id="PTHR13387:SF9">
    <property type="entry name" value="PROTEIN HGH1 HOMOLOG"/>
    <property type="match status" value="1"/>
</dbReference>
<organism evidence="4 5">
    <name type="scientific">Salix purpurea</name>
    <name type="common">Purple osier willow</name>
    <dbReference type="NCBI Taxonomy" id="77065"/>
    <lineage>
        <taxon>Eukaryota</taxon>
        <taxon>Viridiplantae</taxon>
        <taxon>Streptophyta</taxon>
        <taxon>Embryophyta</taxon>
        <taxon>Tracheophyta</taxon>
        <taxon>Spermatophyta</taxon>
        <taxon>Magnoliopsida</taxon>
        <taxon>eudicotyledons</taxon>
        <taxon>Gunneridae</taxon>
        <taxon>Pentapetalae</taxon>
        <taxon>rosids</taxon>
        <taxon>fabids</taxon>
        <taxon>Malpighiales</taxon>
        <taxon>Salicaceae</taxon>
        <taxon>Saliceae</taxon>
        <taxon>Salix</taxon>
    </lineage>
</organism>
<dbReference type="AlphaFoldDB" id="A0A9Q0ZS61"/>
<dbReference type="Proteomes" id="UP001151532">
    <property type="component" value="Chromosome 19"/>
</dbReference>
<evidence type="ECO:0000256" key="1">
    <source>
        <dbReference type="ARBA" id="ARBA00022737"/>
    </source>
</evidence>
<evidence type="ECO:0000259" key="3">
    <source>
        <dbReference type="Pfam" id="PF04064"/>
    </source>
</evidence>
<comment type="caution">
    <text evidence="4">The sequence shown here is derived from an EMBL/GenBank/DDBJ whole genome shotgun (WGS) entry which is preliminary data.</text>
</comment>
<evidence type="ECO:0000313" key="5">
    <source>
        <dbReference type="Proteomes" id="UP001151532"/>
    </source>
</evidence>
<dbReference type="Pfam" id="PF04064">
    <property type="entry name" value="DUF384"/>
    <property type="match status" value="1"/>
</dbReference>
<gene>
    <name evidence="4" type="ORF">OIU79_031099</name>
</gene>
<feature type="domain" description="Protein HGH1 C-terminal" evidence="3">
    <location>
        <begin position="191"/>
        <end position="232"/>
    </location>
</feature>
<keyword evidence="5" id="KW-1185">Reference proteome</keyword>
<dbReference type="InterPro" id="IPR039717">
    <property type="entry name" value="Hgh1"/>
</dbReference>
<dbReference type="InterPro" id="IPR007206">
    <property type="entry name" value="Protein_HGH1_C"/>
</dbReference>
<dbReference type="PROSITE" id="PS50176">
    <property type="entry name" value="ARM_REPEAT"/>
    <property type="match status" value="1"/>
</dbReference>
<dbReference type="SUPFAM" id="SSF48371">
    <property type="entry name" value="ARM repeat"/>
    <property type="match status" value="1"/>
</dbReference>
<sequence length="238" mass="26479">MATELEELVGFLSSRSPPVKKAAVEIVRHLTGSEDGLLSLSKHASTVLPSLSQLLKDKNEVSEPAAEALINLSLNFNLAAKMVEMGMIKTAMDVLYKPDSSISLLLVMLLVNLTQLDSGIVSLFQIEDEKMQRLFVMKLVRSFCRSSDETRGSLIYSEEDASKMPLELGYVLSFEREPWNDPAIRVEALESIYLITVQEAGLRAFWSVNGPCILQVGYEDEEDPQVMEAYELVAGSWQ</sequence>